<evidence type="ECO:0000256" key="3">
    <source>
        <dbReference type="ARBA" id="ARBA00022448"/>
    </source>
</evidence>
<feature type="transmembrane region" description="Helical" evidence="7">
    <location>
        <begin position="62"/>
        <end position="81"/>
    </location>
</feature>
<dbReference type="Proteomes" id="UP000319671">
    <property type="component" value="Unassembled WGS sequence"/>
</dbReference>
<accession>A0A561D8H5</accession>
<feature type="transmembrane region" description="Helical" evidence="7">
    <location>
        <begin position="424"/>
        <end position="442"/>
    </location>
</feature>
<evidence type="ECO:0000313" key="8">
    <source>
        <dbReference type="EMBL" id="TWD99388.1"/>
    </source>
</evidence>
<reference evidence="8 9" key="1">
    <citation type="submission" date="2019-06" db="EMBL/GenBank/DDBJ databases">
        <title>Sorghum-associated microbial communities from plants grown in Nebraska, USA.</title>
        <authorList>
            <person name="Schachtman D."/>
        </authorList>
    </citation>
    <scope>NUCLEOTIDE SEQUENCE [LARGE SCALE GENOMIC DNA]</scope>
    <source>
        <strain evidence="8 9">2482</strain>
    </source>
</reference>
<dbReference type="PANTHER" id="PTHR43337:SF2">
    <property type="entry name" value="XANTHINE_URACIL PERMEASE"/>
    <property type="match status" value="1"/>
</dbReference>
<evidence type="ECO:0000256" key="5">
    <source>
        <dbReference type="ARBA" id="ARBA00022989"/>
    </source>
</evidence>
<feature type="transmembrane region" description="Helical" evidence="7">
    <location>
        <begin position="88"/>
        <end position="108"/>
    </location>
</feature>
<organism evidence="8 9">
    <name type="scientific">Neobacillus bataviensis</name>
    <dbReference type="NCBI Taxonomy" id="220685"/>
    <lineage>
        <taxon>Bacteria</taxon>
        <taxon>Bacillati</taxon>
        <taxon>Bacillota</taxon>
        <taxon>Bacilli</taxon>
        <taxon>Bacillales</taxon>
        <taxon>Bacillaceae</taxon>
        <taxon>Neobacillus</taxon>
    </lineage>
</organism>
<feature type="transmembrane region" description="Helical" evidence="7">
    <location>
        <begin position="254"/>
        <end position="274"/>
    </location>
</feature>
<comment type="caution">
    <text evidence="8">The sequence shown here is derived from an EMBL/GenBank/DDBJ whole genome shotgun (WGS) entry which is preliminary data.</text>
</comment>
<feature type="transmembrane region" description="Helical" evidence="7">
    <location>
        <begin position="327"/>
        <end position="348"/>
    </location>
</feature>
<evidence type="ECO:0000256" key="6">
    <source>
        <dbReference type="ARBA" id="ARBA00023136"/>
    </source>
</evidence>
<evidence type="ECO:0000256" key="4">
    <source>
        <dbReference type="ARBA" id="ARBA00022692"/>
    </source>
</evidence>
<evidence type="ECO:0000256" key="1">
    <source>
        <dbReference type="ARBA" id="ARBA00004141"/>
    </source>
</evidence>
<sequence>MRVGEGNRESVIITMKGVFKLKQHETNIRKEVIAGLTSFFSIVYILAVNGKILEDAGIPLEAGIIATVLSSFIGCLLVAFIANAPLIIVPGMGINALFTFTIVGSLGLDYKEALGAVVLSGILFIIVAFTKLHSILTRAIPDSLKESISVGIGLFIAFIGLQKSGIVVGSPTNFVSLGELSSPVVLASIINLIIALFLFLKKIPGNFLITIILGTIVSYFFGLVDFTGMDTSFISFESYKDVFLSSHFGKWSFLPFWSAVFSLVLVLVFENIGLVHSQVNGMLQAPEKSGKSLKAISISTIVCGLFGTSPAVSTVETAAGITTGGRTGLTSVVTGSLLLLSLFFMPFIKLVPETAITPILIIIGGLMMKNVVNIDFSDFTEAFPAFLVIIMIPLTYSIVDGIAFGFIAYPLVKVFSNKLKQISLSSVIISLLFFTNFLLHAVG</sequence>
<proteinExistence type="inferred from homology"/>
<dbReference type="InterPro" id="IPR045018">
    <property type="entry name" value="Azg-like"/>
</dbReference>
<comment type="subcellular location">
    <subcellularLocation>
        <location evidence="1">Membrane</location>
        <topology evidence="1">Multi-pass membrane protein</topology>
    </subcellularLocation>
</comment>
<dbReference type="EMBL" id="VIVN01000007">
    <property type="protein sequence ID" value="TWD99388.1"/>
    <property type="molecule type" value="Genomic_DNA"/>
</dbReference>
<keyword evidence="9" id="KW-1185">Reference proteome</keyword>
<comment type="similarity">
    <text evidence="2">Belongs to the nucleobase:cation symporter-2 (NCS2) (TC 2.A.40) family. Azg-like subfamily.</text>
</comment>
<dbReference type="GO" id="GO:0005886">
    <property type="term" value="C:plasma membrane"/>
    <property type="evidence" value="ECO:0007669"/>
    <property type="project" value="TreeGrafter"/>
</dbReference>
<feature type="transmembrane region" description="Helical" evidence="7">
    <location>
        <begin position="180"/>
        <end position="200"/>
    </location>
</feature>
<keyword evidence="3" id="KW-0813">Transport</keyword>
<feature type="transmembrane region" description="Helical" evidence="7">
    <location>
        <begin position="207"/>
        <end position="224"/>
    </location>
</feature>
<dbReference type="GO" id="GO:0005345">
    <property type="term" value="F:purine nucleobase transmembrane transporter activity"/>
    <property type="evidence" value="ECO:0007669"/>
    <property type="project" value="TreeGrafter"/>
</dbReference>
<feature type="transmembrane region" description="Helical" evidence="7">
    <location>
        <begin position="32"/>
        <end position="50"/>
    </location>
</feature>
<dbReference type="AlphaFoldDB" id="A0A561D8H5"/>
<keyword evidence="6 7" id="KW-0472">Membrane</keyword>
<feature type="transmembrane region" description="Helical" evidence="7">
    <location>
        <begin position="148"/>
        <end position="168"/>
    </location>
</feature>
<keyword evidence="5 7" id="KW-1133">Transmembrane helix</keyword>
<protein>
    <submittedName>
        <fullName evidence="8">AGZA family xanthine/uracil permease-like MFS transporter</fullName>
    </submittedName>
</protein>
<name>A0A561D8H5_9BACI</name>
<feature type="transmembrane region" description="Helical" evidence="7">
    <location>
        <begin position="114"/>
        <end position="136"/>
    </location>
</feature>
<evidence type="ECO:0000313" key="9">
    <source>
        <dbReference type="Proteomes" id="UP000319671"/>
    </source>
</evidence>
<keyword evidence="4 7" id="KW-0812">Transmembrane</keyword>
<feature type="transmembrane region" description="Helical" evidence="7">
    <location>
        <begin position="295"/>
        <end position="315"/>
    </location>
</feature>
<dbReference type="InterPro" id="IPR006043">
    <property type="entry name" value="NCS2"/>
</dbReference>
<evidence type="ECO:0000256" key="7">
    <source>
        <dbReference type="SAM" id="Phobius"/>
    </source>
</evidence>
<dbReference type="PANTHER" id="PTHR43337">
    <property type="entry name" value="XANTHINE/URACIL PERMEASE C887.17-RELATED"/>
    <property type="match status" value="1"/>
</dbReference>
<dbReference type="Pfam" id="PF00860">
    <property type="entry name" value="Xan_ur_permease"/>
    <property type="match status" value="1"/>
</dbReference>
<gene>
    <name evidence="8" type="ORF">FB550_10723</name>
</gene>
<feature type="transmembrane region" description="Helical" evidence="7">
    <location>
        <begin position="355"/>
        <end position="372"/>
    </location>
</feature>
<evidence type="ECO:0000256" key="2">
    <source>
        <dbReference type="ARBA" id="ARBA00005697"/>
    </source>
</evidence>
<feature type="transmembrane region" description="Helical" evidence="7">
    <location>
        <begin position="384"/>
        <end position="412"/>
    </location>
</feature>